<organism evidence="1 2">
    <name type="scientific">Sodiomyces alkalinus (strain CBS 110278 / VKM F-3762 / F11)</name>
    <name type="common">Alkaliphilic filamentous fungus</name>
    <dbReference type="NCBI Taxonomy" id="1314773"/>
    <lineage>
        <taxon>Eukaryota</taxon>
        <taxon>Fungi</taxon>
        <taxon>Dikarya</taxon>
        <taxon>Ascomycota</taxon>
        <taxon>Pezizomycotina</taxon>
        <taxon>Sordariomycetes</taxon>
        <taxon>Hypocreomycetidae</taxon>
        <taxon>Glomerellales</taxon>
        <taxon>Plectosphaerellaceae</taxon>
        <taxon>Sodiomyces</taxon>
    </lineage>
</organism>
<accession>A0A3N2Q7Z5</accession>
<dbReference type="AlphaFoldDB" id="A0A3N2Q7Z5"/>
<sequence length="146" mass="16716">MDVSHTLSRRFFWADNILWKEDIQGHHATVILAARDLIVDTAAVSAYLTGTDAFCLLVRINLQIVFAIKRQWQKHLCVMREQAFLLHARRESSLASLYSRLDWFSARECRQGDGFHDGQLLRADVIARAMKSPVRAAQFEKGGDEE</sequence>
<dbReference type="PANTHER" id="PTHR37471:SF1">
    <property type="entry name" value="AB HYDROLASE-1 DOMAIN-CONTAINING PROTEIN"/>
    <property type="match status" value="1"/>
</dbReference>
<protein>
    <submittedName>
        <fullName evidence="1">Uncharacterized protein</fullName>
    </submittedName>
</protein>
<evidence type="ECO:0000313" key="1">
    <source>
        <dbReference type="EMBL" id="ROT42901.1"/>
    </source>
</evidence>
<dbReference type="RefSeq" id="XP_028470707.1">
    <property type="nucleotide sequence ID" value="XM_028613782.1"/>
</dbReference>
<dbReference type="Proteomes" id="UP000272025">
    <property type="component" value="Unassembled WGS sequence"/>
</dbReference>
<gene>
    <name evidence="1" type="ORF">SODALDRAFT_355092</name>
</gene>
<dbReference type="STRING" id="1314773.A0A3N2Q7Z5"/>
<keyword evidence="2" id="KW-1185">Reference proteome</keyword>
<evidence type="ECO:0000313" key="2">
    <source>
        <dbReference type="Proteomes" id="UP000272025"/>
    </source>
</evidence>
<dbReference type="OrthoDB" id="6431331at2759"/>
<reference evidence="1 2" key="1">
    <citation type="journal article" date="2018" name="Mol. Ecol.">
        <title>The obligate alkalophilic soda-lake fungus Sodiomyces alkalinus has shifted to a protein diet.</title>
        <authorList>
            <person name="Grum-Grzhimaylo A.A."/>
            <person name="Falkoski D.L."/>
            <person name="van den Heuvel J."/>
            <person name="Valero-Jimenez C.A."/>
            <person name="Min B."/>
            <person name="Choi I.G."/>
            <person name="Lipzen A."/>
            <person name="Daum C.G."/>
            <person name="Aanen D.K."/>
            <person name="Tsang A."/>
            <person name="Henrissat B."/>
            <person name="Bilanenko E.N."/>
            <person name="de Vries R.P."/>
            <person name="van Kan J.A.L."/>
            <person name="Grigoriev I.V."/>
            <person name="Debets A.J.M."/>
        </authorList>
    </citation>
    <scope>NUCLEOTIDE SEQUENCE [LARGE SCALE GENOMIC DNA]</scope>
    <source>
        <strain evidence="1 2">F11</strain>
    </source>
</reference>
<dbReference type="GeneID" id="39582260"/>
<dbReference type="PANTHER" id="PTHR37471">
    <property type="entry name" value="UNNAMED PRODUCT"/>
    <property type="match status" value="1"/>
</dbReference>
<proteinExistence type="predicted"/>
<dbReference type="EMBL" id="ML119051">
    <property type="protein sequence ID" value="ROT42901.1"/>
    <property type="molecule type" value="Genomic_DNA"/>
</dbReference>
<name>A0A3N2Q7Z5_SODAK</name>